<proteinExistence type="predicted"/>
<comment type="caution">
    <text evidence="1">The sequence shown here is derived from an EMBL/GenBank/DDBJ whole genome shotgun (WGS) entry which is preliminary data.</text>
</comment>
<name>A0A2M7IDR8_9BACT</name>
<dbReference type="AlphaFoldDB" id="A0A2M7IDR8"/>
<protein>
    <recommendedName>
        <fullName evidence="3">30S ribosomal protein S21</fullName>
    </recommendedName>
</protein>
<evidence type="ECO:0000313" key="2">
    <source>
        <dbReference type="Proteomes" id="UP000231673"/>
    </source>
</evidence>
<evidence type="ECO:0008006" key="3">
    <source>
        <dbReference type="Google" id="ProtNLM"/>
    </source>
</evidence>
<reference evidence="2" key="1">
    <citation type="submission" date="2017-09" db="EMBL/GenBank/DDBJ databases">
        <title>Depth-based differentiation of microbial function through sediment-hosted aquifers and enrichment of novel symbionts in the deep terrestrial subsurface.</title>
        <authorList>
            <person name="Probst A.J."/>
            <person name="Ladd B."/>
            <person name="Jarett J.K."/>
            <person name="Geller-Mcgrath D.E."/>
            <person name="Sieber C.M.K."/>
            <person name="Emerson J.B."/>
            <person name="Anantharaman K."/>
            <person name="Thomas B.C."/>
            <person name="Malmstrom R."/>
            <person name="Stieglmeier M."/>
            <person name="Klingl A."/>
            <person name="Woyke T."/>
            <person name="Ryan C.M."/>
            <person name="Banfield J.F."/>
        </authorList>
    </citation>
    <scope>NUCLEOTIDE SEQUENCE [LARGE SCALE GENOMIC DNA]</scope>
</reference>
<evidence type="ECO:0000313" key="1">
    <source>
        <dbReference type="EMBL" id="PIW74619.1"/>
    </source>
</evidence>
<organism evidence="1 2">
    <name type="scientific">Candidatus Portnoybacteria bacterium CG_4_8_14_3_um_filter_44_15</name>
    <dbReference type="NCBI Taxonomy" id="1974803"/>
    <lineage>
        <taxon>Bacteria</taxon>
        <taxon>Candidatus Portnoyibacteriota</taxon>
    </lineage>
</organism>
<dbReference type="Proteomes" id="UP000231673">
    <property type="component" value="Unassembled WGS sequence"/>
</dbReference>
<sequence length="80" mass="9900">MSIEVKRKEGETTRSLLRRFTRRIQQSGVLIRARKSRFLEKEKSRRERRESALRRNKIILEKDKLRKMGLLEEETKFRRR</sequence>
<gene>
    <name evidence="1" type="ORF">CO003_01720</name>
</gene>
<accession>A0A2M7IDR8</accession>
<dbReference type="EMBL" id="PFGW01000035">
    <property type="protein sequence ID" value="PIW74619.1"/>
    <property type="molecule type" value="Genomic_DNA"/>
</dbReference>